<name>A0AAD5JJX1_9FUNG</name>
<dbReference type="AlphaFoldDB" id="A0AAD5JJX1"/>
<evidence type="ECO:0000313" key="2">
    <source>
        <dbReference type="Proteomes" id="UP001209540"/>
    </source>
</evidence>
<organism evidence="1 2">
    <name type="scientific">Phascolomyces articulosus</name>
    <dbReference type="NCBI Taxonomy" id="60185"/>
    <lineage>
        <taxon>Eukaryota</taxon>
        <taxon>Fungi</taxon>
        <taxon>Fungi incertae sedis</taxon>
        <taxon>Mucoromycota</taxon>
        <taxon>Mucoromycotina</taxon>
        <taxon>Mucoromycetes</taxon>
        <taxon>Mucorales</taxon>
        <taxon>Lichtheimiaceae</taxon>
        <taxon>Phascolomyces</taxon>
    </lineage>
</organism>
<evidence type="ECO:0000313" key="1">
    <source>
        <dbReference type="EMBL" id="KAI9243143.1"/>
    </source>
</evidence>
<keyword evidence="2" id="KW-1185">Reference proteome</keyword>
<reference evidence="1" key="1">
    <citation type="journal article" date="2022" name="IScience">
        <title>Evolution of zygomycete secretomes and the origins of terrestrial fungal ecologies.</title>
        <authorList>
            <person name="Chang Y."/>
            <person name="Wang Y."/>
            <person name="Mondo S."/>
            <person name="Ahrendt S."/>
            <person name="Andreopoulos W."/>
            <person name="Barry K."/>
            <person name="Beard J."/>
            <person name="Benny G.L."/>
            <person name="Blankenship S."/>
            <person name="Bonito G."/>
            <person name="Cuomo C."/>
            <person name="Desiro A."/>
            <person name="Gervers K.A."/>
            <person name="Hundley H."/>
            <person name="Kuo A."/>
            <person name="LaButti K."/>
            <person name="Lang B.F."/>
            <person name="Lipzen A."/>
            <person name="O'Donnell K."/>
            <person name="Pangilinan J."/>
            <person name="Reynolds N."/>
            <person name="Sandor L."/>
            <person name="Smith M.E."/>
            <person name="Tsang A."/>
            <person name="Grigoriev I.V."/>
            <person name="Stajich J.E."/>
            <person name="Spatafora J.W."/>
        </authorList>
    </citation>
    <scope>NUCLEOTIDE SEQUENCE</scope>
    <source>
        <strain evidence="1">RSA 2281</strain>
    </source>
</reference>
<accession>A0AAD5JJX1</accession>
<sequence>MPLMKKINELLFYLLNLLLHILTQFQHLRARLLLLLILPFLIHQKKGAGNLMIKNILIVVDVLKKSKVHRVLFICKQVFIFHVSFHNNTLFLISKQEFSQNNHPKRHKNHTSYELINDDRLFSYDLLVVTMIFLELKESEEM</sequence>
<reference evidence="1" key="2">
    <citation type="submission" date="2023-02" db="EMBL/GenBank/DDBJ databases">
        <authorList>
            <consortium name="DOE Joint Genome Institute"/>
            <person name="Mondo S.J."/>
            <person name="Chang Y."/>
            <person name="Wang Y."/>
            <person name="Ahrendt S."/>
            <person name="Andreopoulos W."/>
            <person name="Barry K."/>
            <person name="Beard J."/>
            <person name="Benny G.L."/>
            <person name="Blankenship S."/>
            <person name="Bonito G."/>
            <person name="Cuomo C."/>
            <person name="Desiro A."/>
            <person name="Gervers K.A."/>
            <person name="Hundley H."/>
            <person name="Kuo A."/>
            <person name="LaButti K."/>
            <person name="Lang B.F."/>
            <person name="Lipzen A."/>
            <person name="O'Donnell K."/>
            <person name="Pangilinan J."/>
            <person name="Reynolds N."/>
            <person name="Sandor L."/>
            <person name="Smith M.W."/>
            <person name="Tsang A."/>
            <person name="Grigoriev I.V."/>
            <person name="Stajich J.E."/>
            <person name="Spatafora J.W."/>
        </authorList>
    </citation>
    <scope>NUCLEOTIDE SEQUENCE</scope>
    <source>
        <strain evidence="1">RSA 2281</strain>
    </source>
</reference>
<comment type="caution">
    <text evidence="1">The sequence shown here is derived from an EMBL/GenBank/DDBJ whole genome shotgun (WGS) entry which is preliminary data.</text>
</comment>
<dbReference type="Proteomes" id="UP001209540">
    <property type="component" value="Unassembled WGS sequence"/>
</dbReference>
<dbReference type="EMBL" id="JAIXMP010000095">
    <property type="protein sequence ID" value="KAI9243143.1"/>
    <property type="molecule type" value="Genomic_DNA"/>
</dbReference>
<gene>
    <name evidence="1" type="ORF">BDA99DRAFT_544614</name>
</gene>
<protein>
    <submittedName>
        <fullName evidence="1">Uncharacterized protein</fullName>
    </submittedName>
</protein>
<proteinExistence type="predicted"/>